<feature type="compositionally biased region" description="Low complexity" evidence="1">
    <location>
        <begin position="114"/>
        <end position="125"/>
    </location>
</feature>
<feature type="compositionally biased region" description="Low complexity" evidence="1">
    <location>
        <begin position="156"/>
        <end position="175"/>
    </location>
</feature>
<feature type="compositionally biased region" description="Basic and acidic residues" evidence="1">
    <location>
        <begin position="221"/>
        <end position="253"/>
    </location>
</feature>
<keyword evidence="3" id="KW-1185">Reference proteome</keyword>
<accession>A0AAV5WA81</accession>
<feature type="non-terminal residue" evidence="2">
    <location>
        <position position="1"/>
    </location>
</feature>
<dbReference type="AlphaFoldDB" id="A0AAV5WA81"/>
<name>A0AAV5WA81_9BILA</name>
<evidence type="ECO:0000313" key="2">
    <source>
        <dbReference type="EMBL" id="GMT28796.1"/>
    </source>
</evidence>
<comment type="caution">
    <text evidence="2">The sequence shown here is derived from an EMBL/GenBank/DDBJ whole genome shotgun (WGS) entry which is preliminary data.</text>
</comment>
<feature type="compositionally biased region" description="Pro residues" evidence="1">
    <location>
        <begin position="198"/>
        <end position="215"/>
    </location>
</feature>
<reference evidence="2" key="1">
    <citation type="submission" date="2023-10" db="EMBL/GenBank/DDBJ databases">
        <title>Genome assembly of Pristionchus species.</title>
        <authorList>
            <person name="Yoshida K."/>
            <person name="Sommer R.J."/>
        </authorList>
    </citation>
    <scope>NUCLEOTIDE SEQUENCE</scope>
    <source>
        <strain evidence="2">RS5133</strain>
    </source>
</reference>
<evidence type="ECO:0000313" key="3">
    <source>
        <dbReference type="Proteomes" id="UP001432322"/>
    </source>
</evidence>
<dbReference type="Proteomes" id="UP001432322">
    <property type="component" value="Unassembled WGS sequence"/>
</dbReference>
<organism evidence="2 3">
    <name type="scientific">Pristionchus fissidentatus</name>
    <dbReference type="NCBI Taxonomy" id="1538716"/>
    <lineage>
        <taxon>Eukaryota</taxon>
        <taxon>Metazoa</taxon>
        <taxon>Ecdysozoa</taxon>
        <taxon>Nematoda</taxon>
        <taxon>Chromadorea</taxon>
        <taxon>Rhabditida</taxon>
        <taxon>Rhabditina</taxon>
        <taxon>Diplogasteromorpha</taxon>
        <taxon>Diplogasteroidea</taxon>
        <taxon>Neodiplogasteridae</taxon>
        <taxon>Pristionchus</taxon>
    </lineage>
</organism>
<feature type="region of interest" description="Disordered" evidence="1">
    <location>
        <begin position="156"/>
        <end position="184"/>
    </location>
</feature>
<proteinExistence type="predicted"/>
<feature type="region of interest" description="Disordered" evidence="1">
    <location>
        <begin position="29"/>
        <end position="125"/>
    </location>
</feature>
<protein>
    <submittedName>
        <fullName evidence="2">Uncharacterized protein</fullName>
    </submittedName>
</protein>
<gene>
    <name evidence="2" type="ORF">PFISCL1PPCAC_20093</name>
</gene>
<feature type="compositionally biased region" description="Polar residues" evidence="1">
    <location>
        <begin position="82"/>
        <end position="98"/>
    </location>
</feature>
<dbReference type="EMBL" id="BTSY01000005">
    <property type="protein sequence ID" value="GMT28796.1"/>
    <property type="molecule type" value="Genomic_DNA"/>
</dbReference>
<feature type="region of interest" description="Disordered" evidence="1">
    <location>
        <begin position="198"/>
        <end position="262"/>
    </location>
</feature>
<evidence type="ECO:0000256" key="1">
    <source>
        <dbReference type="SAM" id="MobiDB-lite"/>
    </source>
</evidence>
<sequence>TPSSSSFSSPSFSSSTHTAPVFEWWTALPSTPTQRTSHDFTTDFEWTTRSAPTIEFSPRLSTTSRSNNGEEELGDWQEKPIDSSTQRNTKNTPSSRVPTTTTSEETTTEEFNEESTTTELPSTTPELIVYKTTKFKDLMKRAHIDMGMFTTTTTTEATTTTEEATTKEPTTTTTEENSEEREAEEMVIESVAVTTEVPLPPSLSIPDRTPLPHPPMLFHSSLEDEFPRPGWVKEEKTPKITKPSVEEQKKNEGEGGNVVDTV</sequence>
<feature type="non-terminal residue" evidence="2">
    <location>
        <position position="262"/>
    </location>
</feature>